<dbReference type="AlphaFoldDB" id="J9DT67"/>
<protein>
    <recommendedName>
        <fullName evidence="2">CCHC-type domain-containing protein</fullName>
    </recommendedName>
</protein>
<dbReference type="PROSITE" id="PS00141">
    <property type="entry name" value="ASP_PROTEASE"/>
    <property type="match status" value="1"/>
</dbReference>
<gene>
    <name evidence="3" type="ORF">EDEG_04223</name>
</gene>
<dbReference type="InterPro" id="IPR001969">
    <property type="entry name" value="Aspartic_peptidase_AS"/>
</dbReference>
<dbReference type="GO" id="GO:0006508">
    <property type="term" value="P:proteolysis"/>
    <property type="evidence" value="ECO:0007669"/>
    <property type="project" value="InterPro"/>
</dbReference>
<dbReference type="GO" id="GO:0004190">
    <property type="term" value="F:aspartic-type endopeptidase activity"/>
    <property type="evidence" value="ECO:0007669"/>
    <property type="project" value="InterPro"/>
</dbReference>
<dbReference type="SUPFAM" id="SSF57756">
    <property type="entry name" value="Retrovirus zinc finger-like domains"/>
    <property type="match status" value="1"/>
</dbReference>
<dbReference type="Pfam" id="PF00098">
    <property type="entry name" value="zf-CCHC"/>
    <property type="match status" value="1"/>
</dbReference>
<evidence type="ECO:0000313" key="4">
    <source>
        <dbReference type="Proteomes" id="UP000003163"/>
    </source>
</evidence>
<dbReference type="Gene3D" id="4.10.60.10">
    <property type="entry name" value="Zinc finger, CCHC-type"/>
    <property type="match status" value="1"/>
</dbReference>
<keyword evidence="1" id="KW-0479">Metal-binding</keyword>
<feature type="non-terminal residue" evidence="3">
    <location>
        <position position="297"/>
    </location>
</feature>
<dbReference type="Proteomes" id="UP000003163">
    <property type="component" value="Unassembled WGS sequence"/>
</dbReference>
<keyword evidence="1" id="KW-0863">Zinc-finger</keyword>
<organism evidence="3 4">
    <name type="scientific">Edhazardia aedis (strain USNM 41457)</name>
    <name type="common">Microsporidian parasite</name>
    <dbReference type="NCBI Taxonomy" id="1003232"/>
    <lineage>
        <taxon>Eukaryota</taxon>
        <taxon>Fungi</taxon>
        <taxon>Fungi incertae sedis</taxon>
        <taxon>Microsporidia</taxon>
        <taxon>Edhazardia</taxon>
    </lineage>
</organism>
<dbReference type="HOGENOM" id="CLU_073877_0_0_1"/>
<dbReference type="OrthoDB" id="427960at2759"/>
<dbReference type="GO" id="GO:0003676">
    <property type="term" value="F:nucleic acid binding"/>
    <property type="evidence" value="ECO:0007669"/>
    <property type="project" value="InterPro"/>
</dbReference>
<keyword evidence="4" id="KW-1185">Reference proteome</keyword>
<dbReference type="InterPro" id="IPR001878">
    <property type="entry name" value="Znf_CCHC"/>
</dbReference>
<evidence type="ECO:0000256" key="1">
    <source>
        <dbReference type="PROSITE-ProRule" id="PRU00047"/>
    </source>
</evidence>
<sequence length="297" mass="34511">SSNPGAKNLDDAELTSFSGNIADRKAITKDGNRFLVGNKPIFYKGMKEKDLKIEFFMLESTDGFENKSTRGKMTEVAIRGCSQVKEWFYESGSDGELPSEWSDFKTKVMDFCLGRDVKHLRKYYDESWEEFLIRIRDFSNFQKIDDKTVFRYLRKIKMPVELKIMVHAIDNDLSVLIDRVKENGLEYRDRTTIRNIYSQKVELIKERRKGSVCFKCGKSGHFSRDCQNEEIMNVEDVNNGYCSDHKLDQRMISINGKNYQVIFDTGASSSFICSGALKLFDSLHFIYVKRHFRTIDG</sequence>
<dbReference type="InParanoid" id="J9DT67"/>
<dbReference type="GO" id="GO:0008270">
    <property type="term" value="F:zinc ion binding"/>
    <property type="evidence" value="ECO:0007669"/>
    <property type="project" value="UniProtKB-KW"/>
</dbReference>
<dbReference type="EMBL" id="AFBI03000957">
    <property type="protein sequence ID" value="EJW04497.1"/>
    <property type="molecule type" value="Genomic_DNA"/>
</dbReference>
<reference evidence="4" key="2">
    <citation type="submission" date="2015-07" db="EMBL/GenBank/DDBJ databases">
        <title>Contrasting host-pathogen interactions and genome evolution in two generalist and specialist microsporidian pathogens of mosquitoes.</title>
        <authorList>
            <consortium name="The Broad Institute Genomics Platform"/>
            <consortium name="The Broad Institute Genome Sequencing Center for Infectious Disease"/>
            <person name="Cuomo C.A."/>
            <person name="Sanscrainte N.D."/>
            <person name="Goldberg J.M."/>
            <person name="Heiman D."/>
            <person name="Young S."/>
            <person name="Zeng Q."/>
            <person name="Becnel J.J."/>
            <person name="Birren B.W."/>
        </authorList>
    </citation>
    <scope>NUCLEOTIDE SEQUENCE [LARGE SCALE GENOMIC DNA]</scope>
    <source>
        <strain evidence="4">USNM 41457</strain>
    </source>
</reference>
<name>J9DT67_EDHAE</name>
<dbReference type="PROSITE" id="PS50158">
    <property type="entry name" value="ZF_CCHC"/>
    <property type="match status" value="1"/>
</dbReference>
<evidence type="ECO:0000313" key="3">
    <source>
        <dbReference type="EMBL" id="EJW04497.1"/>
    </source>
</evidence>
<keyword evidence="1" id="KW-0862">Zinc</keyword>
<reference evidence="3 4" key="1">
    <citation type="submission" date="2011-08" db="EMBL/GenBank/DDBJ databases">
        <authorList>
            <person name="Liu Z.J."/>
            <person name="Shi F.L."/>
            <person name="Lu J.Q."/>
            <person name="Li M."/>
            <person name="Wang Z.L."/>
        </authorList>
    </citation>
    <scope>NUCLEOTIDE SEQUENCE [LARGE SCALE GENOMIC DNA]</scope>
    <source>
        <strain evidence="3 4">USNM 41457</strain>
    </source>
</reference>
<dbReference type="SMART" id="SM00343">
    <property type="entry name" value="ZnF_C2HC"/>
    <property type="match status" value="1"/>
</dbReference>
<evidence type="ECO:0000259" key="2">
    <source>
        <dbReference type="PROSITE" id="PS50158"/>
    </source>
</evidence>
<feature type="domain" description="CCHC-type" evidence="2">
    <location>
        <begin position="213"/>
        <end position="228"/>
    </location>
</feature>
<feature type="non-terminal residue" evidence="3">
    <location>
        <position position="1"/>
    </location>
</feature>
<accession>J9DT67</accession>
<dbReference type="InterPro" id="IPR036875">
    <property type="entry name" value="Znf_CCHC_sf"/>
</dbReference>
<dbReference type="VEuPathDB" id="MicrosporidiaDB:EDEG_04223"/>
<comment type="caution">
    <text evidence="3">The sequence shown here is derived from an EMBL/GenBank/DDBJ whole genome shotgun (WGS) entry which is preliminary data.</text>
</comment>
<proteinExistence type="predicted"/>